<name>A0A6P8NXI4_GEOSA</name>
<evidence type="ECO:0000256" key="9">
    <source>
        <dbReference type="SAM" id="Phobius"/>
    </source>
</evidence>
<dbReference type="GO" id="GO:0004930">
    <property type="term" value="F:G protein-coupled receptor activity"/>
    <property type="evidence" value="ECO:0007669"/>
    <property type="project" value="InterPro"/>
</dbReference>
<keyword evidence="2" id="KW-1003">Cell membrane</keyword>
<sequence>MASENQTAVIGFILMGFSDQSPQIQQLLFLVLLLFYVLAVMGNLLVLITLTVDPFLHMPMYFFLRNLSFVEICFTTVTIPRTLVNLLSDDGSISFLGCALQMYFFFFFGSEECMLLGIMAFDRYMAICKPLHYSTIMSSRKCVYMAMASWIISIVMQFGQITFIMSLPFCKSNVIHHFFCDVPPVLKLSCTDTYFNDIVRLATAVFFLLIPFLIIVSSYVYIISTVLRMNSREGRSKAFSTCSSHLAVVTLFYGTTMLAYLQPDTGSADPRVFAVFYCLINPMLNPLIYSLRSKEVKGALRRIWGKHSLHAIKL</sequence>
<evidence type="ECO:0000256" key="5">
    <source>
        <dbReference type="ARBA" id="ARBA00022725"/>
    </source>
</evidence>
<dbReference type="GeneID" id="117350755"/>
<dbReference type="KEGG" id="gsh:117350755"/>
<comment type="subcellular location">
    <subcellularLocation>
        <location evidence="1">Cell membrane</location>
        <topology evidence="1">Multi-pass membrane protein</topology>
    </subcellularLocation>
</comment>
<dbReference type="PROSITE" id="PS50262">
    <property type="entry name" value="G_PROTEIN_RECEP_F1_2"/>
    <property type="match status" value="1"/>
</dbReference>
<keyword evidence="3" id="KW-0716">Sensory transduction</keyword>
<gene>
    <name evidence="12" type="primary">LOC117350755</name>
</gene>
<keyword evidence="6 9" id="KW-1133">Transmembrane helix</keyword>
<accession>A0A6P8NXI4</accession>
<evidence type="ECO:0000256" key="8">
    <source>
        <dbReference type="ARBA" id="ARBA00023224"/>
    </source>
</evidence>
<dbReference type="SUPFAM" id="SSF81321">
    <property type="entry name" value="Family A G protein-coupled receptor-like"/>
    <property type="match status" value="1"/>
</dbReference>
<dbReference type="RefSeq" id="XP_033781202.1">
    <property type="nucleotide sequence ID" value="XM_033925311.1"/>
</dbReference>
<dbReference type="AlphaFoldDB" id="A0A6P8NXI4"/>
<dbReference type="PANTHER" id="PTHR26453">
    <property type="entry name" value="OLFACTORY RECEPTOR"/>
    <property type="match status" value="1"/>
</dbReference>
<dbReference type="InParanoid" id="A0A6P8NXI4"/>
<keyword evidence="7 9" id="KW-0472">Membrane</keyword>
<feature type="transmembrane region" description="Helical" evidence="9">
    <location>
        <begin position="239"/>
        <end position="260"/>
    </location>
</feature>
<evidence type="ECO:0000313" key="12">
    <source>
        <dbReference type="RefSeq" id="XP_033781202.1"/>
    </source>
</evidence>
<dbReference type="GO" id="GO:0005886">
    <property type="term" value="C:plasma membrane"/>
    <property type="evidence" value="ECO:0007669"/>
    <property type="project" value="UniProtKB-SubCell"/>
</dbReference>
<evidence type="ECO:0000256" key="6">
    <source>
        <dbReference type="ARBA" id="ARBA00022989"/>
    </source>
</evidence>
<feature type="transmembrane region" description="Helical" evidence="9">
    <location>
        <begin position="142"/>
        <end position="165"/>
    </location>
</feature>
<evidence type="ECO:0000256" key="1">
    <source>
        <dbReference type="ARBA" id="ARBA00004651"/>
    </source>
</evidence>
<dbReference type="OrthoDB" id="9975554at2759"/>
<dbReference type="GO" id="GO:0004984">
    <property type="term" value="F:olfactory receptor activity"/>
    <property type="evidence" value="ECO:0007669"/>
    <property type="project" value="InterPro"/>
</dbReference>
<evidence type="ECO:0000259" key="10">
    <source>
        <dbReference type="PROSITE" id="PS50262"/>
    </source>
</evidence>
<dbReference type="Gene3D" id="1.20.1070.10">
    <property type="entry name" value="Rhodopsin 7-helix transmembrane proteins"/>
    <property type="match status" value="1"/>
</dbReference>
<dbReference type="PRINTS" id="PR00245">
    <property type="entry name" value="OLFACTORYR"/>
</dbReference>
<dbReference type="FunFam" id="1.20.1070.10:FF:000001">
    <property type="entry name" value="Olfactory receptor"/>
    <property type="match status" value="1"/>
</dbReference>
<feature type="transmembrane region" description="Helical" evidence="9">
    <location>
        <begin position="204"/>
        <end position="227"/>
    </location>
</feature>
<keyword evidence="5" id="KW-0552">Olfaction</keyword>
<feature type="transmembrane region" description="Helical" evidence="9">
    <location>
        <begin position="27"/>
        <end position="50"/>
    </location>
</feature>
<keyword evidence="4 9" id="KW-0812">Transmembrane</keyword>
<keyword evidence="8" id="KW-0807">Transducer</keyword>
<feature type="transmembrane region" description="Helical" evidence="9">
    <location>
        <begin position="272"/>
        <end position="291"/>
    </location>
</feature>
<feature type="domain" description="G-protein coupled receptors family 1 profile" evidence="10">
    <location>
        <begin position="42"/>
        <end position="289"/>
    </location>
</feature>
<evidence type="ECO:0000256" key="3">
    <source>
        <dbReference type="ARBA" id="ARBA00022606"/>
    </source>
</evidence>
<dbReference type="Pfam" id="PF13853">
    <property type="entry name" value="7tm_4"/>
    <property type="match status" value="1"/>
</dbReference>
<dbReference type="Proteomes" id="UP000515159">
    <property type="component" value="Chromosome 16"/>
</dbReference>
<evidence type="ECO:0000313" key="11">
    <source>
        <dbReference type="Proteomes" id="UP000515159"/>
    </source>
</evidence>
<dbReference type="InterPro" id="IPR017452">
    <property type="entry name" value="GPCR_Rhodpsn_7TM"/>
</dbReference>
<evidence type="ECO:0000256" key="7">
    <source>
        <dbReference type="ARBA" id="ARBA00023136"/>
    </source>
</evidence>
<organism evidence="11 12">
    <name type="scientific">Geotrypetes seraphini</name>
    <name type="common">Gaboon caecilian</name>
    <name type="synonym">Caecilia seraphini</name>
    <dbReference type="NCBI Taxonomy" id="260995"/>
    <lineage>
        <taxon>Eukaryota</taxon>
        <taxon>Metazoa</taxon>
        <taxon>Chordata</taxon>
        <taxon>Craniata</taxon>
        <taxon>Vertebrata</taxon>
        <taxon>Euteleostomi</taxon>
        <taxon>Amphibia</taxon>
        <taxon>Gymnophiona</taxon>
        <taxon>Geotrypetes</taxon>
    </lineage>
</organism>
<protein>
    <submittedName>
        <fullName evidence="12">Olfactory receptor 10A7-like</fullName>
    </submittedName>
</protein>
<evidence type="ECO:0000256" key="2">
    <source>
        <dbReference type="ARBA" id="ARBA00022475"/>
    </source>
</evidence>
<feature type="transmembrane region" description="Helical" evidence="9">
    <location>
        <begin position="62"/>
        <end position="80"/>
    </location>
</feature>
<evidence type="ECO:0000256" key="4">
    <source>
        <dbReference type="ARBA" id="ARBA00022692"/>
    </source>
</evidence>
<reference evidence="12" key="1">
    <citation type="submission" date="2025-08" db="UniProtKB">
        <authorList>
            <consortium name="RefSeq"/>
        </authorList>
    </citation>
    <scope>IDENTIFICATION</scope>
</reference>
<feature type="transmembrane region" description="Helical" evidence="9">
    <location>
        <begin position="100"/>
        <end position="121"/>
    </location>
</feature>
<dbReference type="CDD" id="cd15225">
    <property type="entry name" value="7tmA_OR10A-like"/>
    <property type="match status" value="1"/>
</dbReference>
<dbReference type="InterPro" id="IPR000276">
    <property type="entry name" value="GPCR_Rhodpsn"/>
</dbReference>
<keyword evidence="11" id="KW-1185">Reference proteome</keyword>
<dbReference type="PRINTS" id="PR00237">
    <property type="entry name" value="GPCRRHODOPSN"/>
</dbReference>
<dbReference type="InterPro" id="IPR000725">
    <property type="entry name" value="Olfact_rcpt"/>
</dbReference>
<proteinExistence type="predicted"/>